<feature type="compositionally biased region" description="Low complexity" evidence="1">
    <location>
        <begin position="68"/>
        <end position="80"/>
    </location>
</feature>
<dbReference type="AlphaFoldDB" id="A0A9Q0EK01"/>
<evidence type="ECO:0000256" key="1">
    <source>
        <dbReference type="SAM" id="MobiDB-lite"/>
    </source>
</evidence>
<dbReference type="Proteomes" id="UP001148018">
    <property type="component" value="Unassembled WGS sequence"/>
</dbReference>
<feature type="compositionally biased region" description="Polar residues" evidence="1">
    <location>
        <begin position="111"/>
        <end position="123"/>
    </location>
</feature>
<feature type="region of interest" description="Disordered" evidence="1">
    <location>
        <begin position="61"/>
        <end position="123"/>
    </location>
</feature>
<comment type="caution">
    <text evidence="2">The sequence shown here is derived from an EMBL/GenBank/DDBJ whole genome shotgun (WGS) entry which is preliminary data.</text>
</comment>
<sequence>MEKENSSEVTTLVVSGEQTDDRAQGLLPGRRGLTVGRLAVWVVVDDRLQTGRQGLGLAVERRSSIDLSHSCSAQTSSSSSVTQHPGPGDRPPDGGPGTSGDRHPDGGPGTSGLSSWVFPTTVT</sequence>
<evidence type="ECO:0000313" key="2">
    <source>
        <dbReference type="EMBL" id="KAJ3607688.1"/>
    </source>
</evidence>
<keyword evidence="3" id="KW-1185">Reference proteome</keyword>
<proteinExistence type="predicted"/>
<organism evidence="2 3">
    <name type="scientific">Muraenolepis orangiensis</name>
    <name type="common">Patagonian moray cod</name>
    <dbReference type="NCBI Taxonomy" id="630683"/>
    <lineage>
        <taxon>Eukaryota</taxon>
        <taxon>Metazoa</taxon>
        <taxon>Chordata</taxon>
        <taxon>Craniata</taxon>
        <taxon>Vertebrata</taxon>
        <taxon>Euteleostomi</taxon>
        <taxon>Actinopterygii</taxon>
        <taxon>Neopterygii</taxon>
        <taxon>Teleostei</taxon>
        <taxon>Neoteleostei</taxon>
        <taxon>Acanthomorphata</taxon>
        <taxon>Zeiogadaria</taxon>
        <taxon>Gadariae</taxon>
        <taxon>Gadiformes</taxon>
        <taxon>Muraenolepidoidei</taxon>
        <taxon>Muraenolepididae</taxon>
        <taxon>Muraenolepis</taxon>
    </lineage>
</organism>
<accession>A0A9Q0EK01</accession>
<name>A0A9Q0EK01_9TELE</name>
<reference evidence="2" key="1">
    <citation type="submission" date="2022-07" db="EMBL/GenBank/DDBJ databases">
        <title>Chromosome-level genome of Muraenolepis orangiensis.</title>
        <authorList>
            <person name="Kim J."/>
        </authorList>
    </citation>
    <scope>NUCLEOTIDE SEQUENCE</scope>
    <source>
        <strain evidence="2">KU_S4_2022</strain>
        <tissue evidence="2">Muscle</tissue>
    </source>
</reference>
<gene>
    <name evidence="2" type="ORF">NHX12_024739</name>
</gene>
<protein>
    <submittedName>
        <fullName evidence="2">Uncharacterized protein</fullName>
    </submittedName>
</protein>
<dbReference type="EMBL" id="JANIIK010000040">
    <property type="protein sequence ID" value="KAJ3607688.1"/>
    <property type="molecule type" value="Genomic_DNA"/>
</dbReference>
<evidence type="ECO:0000313" key="3">
    <source>
        <dbReference type="Proteomes" id="UP001148018"/>
    </source>
</evidence>
<feature type="compositionally biased region" description="Polar residues" evidence="1">
    <location>
        <begin position="7"/>
        <end position="17"/>
    </location>
</feature>
<feature type="region of interest" description="Disordered" evidence="1">
    <location>
        <begin position="1"/>
        <end position="30"/>
    </location>
</feature>